<dbReference type="EMBL" id="KE721111">
    <property type="protein sequence ID" value="ERF72204.1"/>
    <property type="molecule type" value="Genomic_DNA"/>
</dbReference>
<dbReference type="RefSeq" id="XP_007802049.1">
    <property type="nucleotide sequence ID" value="XM_007803858.1"/>
</dbReference>
<dbReference type="HOGENOM" id="CLU_1768036_0_0_1"/>
<evidence type="ECO:0000313" key="2">
    <source>
        <dbReference type="Proteomes" id="UP000019373"/>
    </source>
</evidence>
<name>U1HSM7_ENDPU</name>
<dbReference type="GeneID" id="19237145"/>
<evidence type="ECO:0000313" key="1">
    <source>
        <dbReference type="EMBL" id="ERF72204.1"/>
    </source>
</evidence>
<proteinExistence type="predicted"/>
<gene>
    <name evidence="1" type="ORF">EPUS_02091</name>
</gene>
<keyword evidence="2" id="KW-1185">Reference proteome</keyword>
<protein>
    <submittedName>
        <fullName evidence="1">Uncharacterized protein</fullName>
    </submittedName>
</protein>
<dbReference type="OrthoDB" id="16464at2759"/>
<accession>U1HSM7</accession>
<dbReference type="eggNOG" id="KOG1430">
    <property type="taxonomic scope" value="Eukaryota"/>
</dbReference>
<dbReference type="Proteomes" id="UP000019373">
    <property type="component" value="Unassembled WGS sequence"/>
</dbReference>
<reference evidence="2" key="1">
    <citation type="journal article" date="2014" name="BMC Genomics">
        <title>Genome characteristics reveal the impact of lichenization on lichen-forming fungus Endocarpon pusillum Hedwig (Verrucariales, Ascomycota).</title>
        <authorList>
            <person name="Wang Y.-Y."/>
            <person name="Liu B."/>
            <person name="Zhang X.-Y."/>
            <person name="Zhou Q.-M."/>
            <person name="Zhang T."/>
            <person name="Li H."/>
            <person name="Yu Y.-F."/>
            <person name="Zhang X.-L."/>
            <person name="Hao X.-Y."/>
            <person name="Wang M."/>
            <person name="Wang L."/>
            <person name="Wei J.-C."/>
        </authorList>
    </citation>
    <scope>NUCLEOTIDE SEQUENCE [LARGE SCALE GENOMIC DNA]</scope>
    <source>
        <strain evidence="2">Z07020 / HMAS-L-300199</strain>
    </source>
</reference>
<sequence length="147" mass="16734">MHLESVVDDLNEDILQPWADILAKKGITRPGPLSPFLEKELLKDTDLSLDGGLFERVTGFEYQRGDGLKREGVEEMYCVYNNISDEDEVDADNGDEDWMGRRPSARRRIGITIEKRSALKNSTEAKGWDECTDGRSGHRFKTKTMHT</sequence>
<dbReference type="AlphaFoldDB" id="U1HSM7"/>
<organism evidence="1 2">
    <name type="scientific">Endocarpon pusillum (strain Z07020 / HMAS-L-300199)</name>
    <name type="common">Lichen-forming fungus</name>
    <dbReference type="NCBI Taxonomy" id="1263415"/>
    <lineage>
        <taxon>Eukaryota</taxon>
        <taxon>Fungi</taxon>
        <taxon>Dikarya</taxon>
        <taxon>Ascomycota</taxon>
        <taxon>Pezizomycotina</taxon>
        <taxon>Eurotiomycetes</taxon>
        <taxon>Chaetothyriomycetidae</taxon>
        <taxon>Verrucariales</taxon>
        <taxon>Verrucariaceae</taxon>
        <taxon>Endocarpon</taxon>
    </lineage>
</organism>